<keyword evidence="3" id="KW-1185">Reference proteome</keyword>
<evidence type="ECO:0000313" key="2">
    <source>
        <dbReference type="EMBL" id="KAF9329757.1"/>
    </source>
</evidence>
<dbReference type="EMBL" id="JAAAUY010000449">
    <property type="protein sequence ID" value="KAF9329757.1"/>
    <property type="molecule type" value="Genomic_DNA"/>
</dbReference>
<dbReference type="Gene3D" id="1.10.357.40">
    <property type="entry name" value="YbiA-like"/>
    <property type="match status" value="1"/>
</dbReference>
<dbReference type="AlphaFoldDB" id="A0A9P5SI63"/>
<accession>A0A9P5SI63</accession>
<proteinExistence type="predicted"/>
<dbReference type="InterPro" id="IPR037238">
    <property type="entry name" value="YbiA-like_sf"/>
</dbReference>
<evidence type="ECO:0000259" key="1">
    <source>
        <dbReference type="Pfam" id="PF08719"/>
    </source>
</evidence>
<gene>
    <name evidence="2" type="ORF">BG006_007199</name>
</gene>
<reference evidence="2" key="1">
    <citation type="journal article" date="2020" name="Fungal Divers.">
        <title>Resolving the Mortierellaceae phylogeny through synthesis of multi-gene phylogenetics and phylogenomics.</title>
        <authorList>
            <person name="Vandepol N."/>
            <person name="Liber J."/>
            <person name="Desiro A."/>
            <person name="Na H."/>
            <person name="Kennedy M."/>
            <person name="Barry K."/>
            <person name="Grigoriev I.V."/>
            <person name="Miller A.N."/>
            <person name="O'Donnell K."/>
            <person name="Stajich J.E."/>
            <person name="Bonito G."/>
        </authorList>
    </citation>
    <scope>NUCLEOTIDE SEQUENCE</scope>
    <source>
        <strain evidence="2">NVP1</strain>
    </source>
</reference>
<dbReference type="InterPro" id="IPR012816">
    <property type="entry name" value="NADAR"/>
</dbReference>
<organism evidence="2 3">
    <name type="scientific">Podila minutissima</name>
    <dbReference type="NCBI Taxonomy" id="64525"/>
    <lineage>
        <taxon>Eukaryota</taxon>
        <taxon>Fungi</taxon>
        <taxon>Fungi incertae sedis</taxon>
        <taxon>Mucoromycota</taxon>
        <taxon>Mortierellomycotina</taxon>
        <taxon>Mortierellomycetes</taxon>
        <taxon>Mortierellales</taxon>
        <taxon>Mortierellaceae</taxon>
        <taxon>Podila</taxon>
    </lineage>
</organism>
<sequence>MHDFWNRSSIPRFRHIIVHIEDGQTLFSRPHPDALSTNPLTHNVETTGFLGCTEVIQIYSSEFNHLDPPDLDSHLAESVSDIVVLDSWPSGTQPIVWIAPYSRQECYHAEMIIEMLRREFSDEALDIALVVESVGDIRSKHREPEWLRRAWANIGHFAYCGTAKAVFSVLLHATQDGASERPMTHLQGQHRFSAVSEPRRPDIVRHARGGCSFVKHAAKNVDTIRFYDREKPWYEFTNFFQGTGFFWEPSLERFSTVEHFFQAMKTMDPTERVKIALAVSARDAFNIARNSTSTKWYWEQQCLCGDLFKERVMFMALMQKFSAEEPQLRTLLLSTGTCQLNEASRVDSYWGSGDDGKGKNRLGFLLEKVRAAILREECLRRQGHGYFEAKFQERWH</sequence>
<protein>
    <recommendedName>
        <fullName evidence="1">NADAR domain-containing protein</fullName>
    </recommendedName>
</protein>
<evidence type="ECO:0000313" key="3">
    <source>
        <dbReference type="Proteomes" id="UP000696485"/>
    </source>
</evidence>
<comment type="caution">
    <text evidence="2">The sequence shown here is derived from an EMBL/GenBank/DDBJ whole genome shotgun (WGS) entry which is preliminary data.</text>
</comment>
<name>A0A9P5SI63_9FUNG</name>
<dbReference type="CDD" id="cd15457">
    <property type="entry name" value="NADAR"/>
    <property type="match status" value="1"/>
</dbReference>
<dbReference type="SUPFAM" id="SSF143990">
    <property type="entry name" value="YbiA-like"/>
    <property type="match status" value="1"/>
</dbReference>
<dbReference type="Proteomes" id="UP000696485">
    <property type="component" value="Unassembled WGS sequence"/>
</dbReference>
<feature type="domain" description="NADAR" evidence="1">
    <location>
        <begin position="226"/>
        <end position="373"/>
    </location>
</feature>
<dbReference type="Pfam" id="PF08719">
    <property type="entry name" value="NADAR"/>
    <property type="match status" value="1"/>
</dbReference>